<dbReference type="EMBL" id="UZAL01036453">
    <property type="protein sequence ID" value="VDP69861.1"/>
    <property type="molecule type" value="Genomic_DNA"/>
</dbReference>
<reference evidence="1 2" key="1">
    <citation type="submission" date="2018-11" db="EMBL/GenBank/DDBJ databases">
        <authorList>
            <consortium name="Pathogen Informatics"/>
        </authorList>
    </citation>
    <scope>NUCLEOTIDE SEQUENCE [LARGE SCALE GENOMIC DNA]</scope>
    <source>
        <strain>Denwood</strain>
        <strain evidence="2">Zambia</strain>
    </source>
</reference>
<sequence length="140" mass="16212">MPQDIVEVTLPQSYRPGSQMGFKQDQTRLLNVVFNSPNERDLILYSRHNVKGFGDFVRRDLLLAEPINRREAEEEPKLRLDNDEKDLKIVNFCVVSLQHSIIPKPFKWSSDLPHECLELSQLGVQIDLPSRMQSPSQKRA</sequence>
<dbReference type="Proteomes" id="UP000269396">
    <property type="component" value="Unassembled WGS sequence"/>
</dbReference>
<evidence type="ECO:0000313" key="2">
    <source>
        <dbReference type="Proteomes" id="UP000269396"/>
    </source>
</evidence>
<gene>
    <name evidence="1" type="ORF">SMTD_LOCUS15900</name>
</gene>
<name>A0A183PNG4_9TREM</name>
<dbReference type="AlphaFoldDB" id="A0A183PNG4"/>
<organism evidence="1 2">
    <name type="scientific">Schistosoma mattheei</name>
    <dbReference type="NCBI Taxonomy" id="31246"/>
    <lineage>
        <taxon>Eukaryota</taxon>
        <taxon>Metazoa</taxon>
        <taxon>Spiralia</taxon>
        <taxon>Lophotrochozoa</taxon>
        <taxon>Platyhelminthes</taxon>
        <taxon>Trematoda</taxon>
        <taxon>Digenea</taxon>
        <taxon>Strigeidida</taxon>
        <taxon>Schistosomatoidea</taxon>
        <taxon>Schistosomatidae</taxon>
        <taxon>Schistosoma</taxon>
    </lineage>
</organism>
<keyword evidence="2" id="KW-1185">Reference proteome</keyword>
<protein>
    <submittedName>
        <fullName evidence="1">Uncharacterized protein</fullName>
    </submittedName>
</protein>
<evidence type="ECO:0000313" key="1">
    <source>
        <dbReference type="EMBL" id="VDP69861.1"/>
    </source>
</evidence>
<proteinExistence type="predicted"/>
<accession>A0A183PNG4</accession>